<dbReference type="EMBL" id="FN298495">
    <property type="protein sequence ID" value="CAX68060.1"/>
    <property type="molecule type" value="Genomic_DNA"/>
</dbReference>
<protein>
    <submittedName>
        <fullName evidence="2">Uncharacterized protein</fullName>
    </submittedName>
</protein>
<keyword evidence="1" id="KW-1133">Transmembrane helix</keyword>
<accession>F2Q8W8</accession>
<dbReference type="AlphaFoldDB" id="F2Q8W8"/>
<keyword evidence="1" id="KW-0812">Transmembrane</keyword>
<feature type="transmembrane region" description="Helical" evidence="1">
    <location>
        <begin position="6"/>
        <end position="24"/>
    </location>
</feature>
<evidence type="ECO:0000313" key="2">
    <source>
        <dbReference type="EMBL" id="CAX68060.1"/>
    </source>
</evidence>
<organism evidence="2">
    <name type="scientific">Salmonella enterica VII</name>
    <dbReference type="NCBI Taxonomy" id="59208"/>
    <lineage>
        <taxon>Bacteria</taxon>
        <taxon>Pseudomonadati</taxon>
        <taxon>Pseudomonadota</taxon>
        <taxon>Gammaproteobacteria</taxon>
        <taxon>Enterobacterales</taxon>
        <taxon>Enterobacteriaceae</taxon>
        <taxon>Salmonella</taxon>
    </lineage>
</organism>
<sequence length="124" mass="14441">MPESKHPVFFVVYVSGAILFLLLMELSRVHDLVMLDRPDTESFITQANFHCTYKNYSDSSSDYKKCMGDWYSLAAYELNMKAIAYDYHDCLSYNGNKALCWYNLETNYALIKRLDKAILIEHGQ</sequence>
<proteinExistence type="predicted"/>
<keyword evidence="1" id="KW-0472">Membrane</keyword>
<name>F2Q8W8_SALEE</name>
<gene>
    <name evidence="2" type="ORF">S16_0136</name>
</gene>
<evidence type="ECO:0000256" key="1">
    <source>
        <dbReference type="SAM" id="Phobius"/>
    </source>
</evidence>
<reference evidence="2" key="1">
    <citation type="submission" date="2009-04" db="EMBL/GenBank/DDBJ databases">
        <title>Novel enterobacterial integrative and conjugative elements (ICEs), including a mobilisable relateive of SPI-7.</title>
        <authorList>
            <person name="Seth-Smith H.M."/>
        </authorList>
    </citation>
    <scope>NUCLEOTIDE SEQUENCE</scope>
    <source>
        <strain evidence="2">SARC16</strain>
    </source>
</reference>